<gene>
    <name evidence="1" type="ORF">EYH24_00365</name>
</gene>
<evidence type="ECO:0000313" key="2">
    <source>
        <dbReference type="Proteomes" id="UP000653692"/>
    </source>
</evidence>
<name>A0A833E3C2_9EURY</name>
<dbReference type="Proteomes" id="UP000653692">
    <property type="component" value="Unassembled WGS sequence"/>
</dbReference>
<protein>
    <recommendedName>
        <fullName evidence="3">TRP-repeat-containing protein</fullName>
    </recommendedName>
</protein>
<sequence>MIWWEVMMVSDFKERLKKGDIEGAIEAALNIDDSFFRLEALAYILRSVNETYHDLILSKMFETTDSIVNKVTKVKALALVGSALYAIGKERMGDHMFRKAISLADSIGYPSWQAEAYGYLAYYLALSDLLEDSLYYFNQAVRVIQSSRESYSRIVHFLSNLAKLIVQAADEITNEKALDFYGLAEDIYRSIRLKIQANAVKSKREFVKNILKGGSVAIMGLLDTGDIDKAIIGIRYLSPKERVAAMLEVAYWLFLHEREDLARVLLADVFDMMLVGKIKPSDLELMGIAHKFMRLGRLDEALVIAGIIEDEERASEVLGNVALTYARFGKMEKALSIAEGIKNEIVKNRVLKALKGEENVGHK</sequence>
<evidence type="ECO:0008006" key="3">
    <source>
        <dbReference type="Google" id="ProtNLM"/>
    </source>
</evidence>
<dbReference type="EMBL" id="DQUR01000011">
    <property type="protein sequence ID" value="HIP88449.1"/>
    <property type="molecule type" value="Genomic_DNA"/>
</dbReference>
<proteinExistence type="predicted"/>
<dbReference type="Gene3D" id="1.25.40.10">
    <property type="entry name" value="Tetratricopeptide repeat domain"/>
    <property type="match status" value="1"/>
</dbReference>
<comment type="caution">
    <text evidence="1">The sequence shown here is derived from an EMBL/GenBank/DDBJ whole genome shotgun (WGS) entry which is preliminary data.</text>
</comment>
<dbReference type="InterPro" id="IPR011990">
    <property type="entry name" value="TPR-like_helical_dom_sf"/>
</dbReference>
<dbReference type="SUPFAM" id="SSF48452">
    <property type="entry name" value="TPR-like"/>
    <property type="match status" value="1"/>
</dbReference>
<accession>A0A833E3C2</accession>
<evidence type="ECO:0000313" key="1">
    <source>
        <dbReference type="EMBL" id="HIP88449.1"/>
    </source>
</evidence>
<reference evidence="1" key="1">
    <citation type="journal article" date="2020" name="ISME J.">
        <title>Gammaproteobacteria mediating utilization of methyl-, sulfur- and petroleum organic compounds in deep ocean hydrothermal plumes.</title>
        <authorList>
            <person name="Zhou Z."/>
            <person name="Liu Y."/>
            <person name="Pan J."/>
            <person name="Cron B.R."/>
            <person name="Toner B.M."/>
            <person name="Anantharaman K."/>
            <person name="Breier J.A."/>
            <person name="Dick G.J."/>
            <person name="Li M."/>
        </authorList>
    </citation>
    <scope>NUCLEOTIDE SEQUENCE</scope>
    <source>
        <strain evidence="1">SZUA-1476</strain>
    </source>
</reference>
<organism evidence="1 2">
    <name type="scientific">Thermococcus paralvinellae</name>
    <dbReference type="NCBI Taxonomy" id="582419"/>
    <lineage>
        <taxon>Archaea</taxon>
        <taxon>Methanobacteriati</taxon>
        <taxon>Methanobacteriota</taxon>
        <taxon>Thermococci</taxon>
        <taxon>Thermococcales</taxon>
        <taxon>Thermococcaceae</taxon>
        <taxon>Thermococcus</taxon>
    </lineage>
</organism>
<dbReference type="AlphaFoldDB" id="A0A833E3C2"/>